<evidence type="ECO:0000259" key="11">
    <source>
        <dbReference type="PROSITE" id="PS50262"/>
    </source>
</evidence>
<dbReference type="InterPro" id="IPR000276">
    <property type="entry name" value="GPCR_Rhodpsn"/>
</dbReference>
<feature type="region of interest" description="Disordered" evidence="9">
    <location>
        <begin position="289"/>
        <end position="316"/>
    </location>
</feature>
<keyword evidence="3 10" id="KW-1133">Transmembrane helix</keyword>
<dbReference type="PANTHER" id="PTHR45695:SF26">
    <property type="entry name" value="NEUROPEPTIDE CCHAMIDE-1 RECEPTOR"/>
    <property type="match status" value="1"/>
</dbReference>
<evidence type="ECO:0000256" key="7">
    <source>
        <dbReference type="ARBA" id="ARBA00023224"/>
    </source>
</evidence>
<evidence type="ECO:0000256" key="6">
    <source>
        <dbReference type="ARBA" id="ARBA00023170"/>
    </source>
</evidence>
<dbReference type="AlphaFoldDB" id="A0ABD0LD13"/>
<evidence type="ECO:0000313" key="12">
    <source>
        <dbReference type="EMBL" id="KAK7497381.1"/>
    </source>
</evidence>
<comment type="caution">
    <text evidence="12">The sequence shown here is derived from an EMBL/GenBank/DDBJ whole genome shotgun (WGS) entry which is preliminary data.</text>
</comment>
<evidence type="ECO:0000256" key="4">
    <source>
        <dbReference type="ARBA" id="ARBA00023040"/>
    </source>
</evidence>
<dbReference type="InterPro" id="IPR017452">
    <property type="entry name" value="GPCR_Rhodpsn_7TM"/>
</dbReference>
<dbReference type="PANTHER" id="PTHR45695">
    <property type="entry name" value="LEUCOKININ RECEPTOR-RELATED"/>
    <property type="match status" value="1"/>
</dbReference>
<dbReference type="GO" id="GO:0004930">
    <property type="term" value="F:G protein-coupled receptor activity"/>
    <property type="evidence" value="ECO:0007669"/>
    <property type="project" value="UniProtKB-KW"/>
</dbReference>
<keyword evidence="7 8" id="KW-0807">Transducer</keyword>
<feature type="transmembrane region" description="Helical" evidence="10">
    <location>
        <begin position="321"/>
        <end position="348"/>
    </location>
</feature>
<organism evidence="12 13">
    <name type="scientific">Batillaria attramentaria</name>
    <dbReference type="NCBI Taxonomy" id="370345"/>
    <lineage>
        <taxon>Eukaryota</taxon>
        <taxon>Metazoa</taxon>
        <taxon>Spiralia</taxon>
        <taxon>Lophotrochozoa</taxon>
        <taxon>Mollusca</taxon>
        <taxon>Gastropoda</taxon>
        <taxon>Caenogastropoda</taxon>
        <taxon>Sorbeoconcha</taxon>
        <taxon>Cerithioidea</taxon>
        <taxon>Batillariidae</taxon>
        <taxon>Batillaria</taxon>
    </lineage>
</organism>
<feature type="transmembrane region" description="Helical" evidence="10">
    <location>
        <begin position="149"/>
        <end position="168"/>
    </location>
</feature>
<feature type="region of interest" description="Disordered" evidence="9">
    <location>
        <begin position="249"/>
        <end position="277"/>
    </location>
</feature>
<keyword evidence="5 10" id="KW-0472">Membrane</keyword>
<evidence type="ECO:0000256" key="2">
    <source>
        <dbReference type="ARBA" id="ARBA00022692"/>
    </source>
</evidence>
<dbReference type="GO" id="GO:0016020">
    <property type="term" value="C:membrane"/>
    <property type="evidence" value="ECO:0007669"/>
    <property type="project" value="UniProtKB-SubCell"/>
</dbReference>
<name>A0ABD0LD13_9CAEN</name>
<comment type="subcellular location">
    <subcellularLocation>
        <location evidence="1">Membrane</location>
        <topology evidence="1">Multi-pass membrane protein</topology>
    </subcellularLocation>
</comment>
<dbReference type="PRINTS" id="PR00237">
    <property type="entry name" value="GPCRRHODOPSN"/>
</dbReference>
<sequence length="445" mass="49291">MGYAEDEFCNKSLEHATNCSVEYERWAETSGLKPEAVAVPLTFALIFVVGVTGNVLLTLNFARHKKLSTPHNALVVNLAGGDLLMLVIGLPFNSVWYTVPYWPFGELICKLSRFAETAATAVTIATLTALSVERYLIVTGRRRQQSLSSSLPLVVVSVVWAMGLVLSLPDLLSASVHTAKDNRTGEEREFCLDYNPTWGHSYPMVNVMCRFLVLFLLPLMVIAPCYIALAFHLFFKMFDVRGTPTSKTPLRATAASSAVRPEEGFEATHDNGASTQDNQARVQIMEPGQSETTSSTAYSNNFSATPTTTPRKTPSRKRRRLAVTVLGLVTAFIACWLPRHIFLLWFYFDPGLYNNFWHVFKITGFCLMFANSAVNPFVFYVLDLHFRTFVNSVLCCRRIGRSPSNGEVTGAAQDTTAVEMSATEDRKTCIAMAEMPAAGERIDAV</sequence>
<feature type="transmembrane region" description="Helical" evidence="10">
    <location>
        <begin position="74"/>
        <end position="97"/>
    </location>
</feature>
<keyword evidence="13" id="KW-1185">Reference proteome</keyword>
<reference evidence="12 13" key="1">
    <citation type="journal article" date="2023" name="Sci. Data">
        <title>Genome assembly of the Korean intertidal mud-creeper Batillaria attramentaria.</title>
        <authorList>
            <person name="Patra A.K."/>
            <person name="Ho P.T."/>
            <person name="Jun S."/>
            <person name="Lee S.J."/>
            <person name="Kim Y."/>
            <person name="Won Y.J."/>
        </authorList>
    </citation>
    <scope>NUCLEOTIDE SEQUENCE [LARGE SCALE GENOMIC DNA]</scope>
    <source>
        <strain evidence="12">Wonlab-2016</strain>
    </source>
</reference>
<feature type="compositionally biased region" description="Basic and acidic residues" evidence="9">
    <location>
        <begin position="260"/>
        <end position="269"/>
    </location>
</feature>
<dbReference type="SUPFAM" id="SSF81321">
    <property type="entry name" value="Family A G protein-coupled receptor-like"/>
    <property type="match status" value="1"/>
</dbReference>
<feature type="transmembrane region" description="Helical" evidence="10">
    <location>
        <begin position="37"/>
        <end position="62"/>
    </location>
</feature>
<feature type="domain" description="G-protein coupled receptors family 1 profile" evidence="11">
    <location>
        <begin position="53"/>
        <end position="379"/>
    </location>
</feature>
<dbReference type="PROSITE" id="PS50262">
    <property type="entry name" value="G_PROTEIN_RECEP_F1_2"/>
    <property type="match status" value="1"/>
</dbReference>
<feature type="transmembrane region" description="Helical" evidence="10">
    <location>
        <begin position="211"/>
        <end position="235"/>
    </location>
</feature>
<keyword evidence="4 8" id="KW-0297">G-protein coupled receptor</keyword>
<evidence type="ECO:0000256" key="1">
    <source>
        <dbReference type="ARBA" id="ARBA00004141"/>
    </source>
</evidence>
<evidence type="ECO:0000256" key="9">
    <source>
        <dbReference type="SAM" id="MobiDB-lite"/>
    </source>
</evidence>
<feature type="compositionally biased region" description="Polar residues" evidence="9">
    <location>
        <begin position="289"/>
        <end position="304"/>
    </location>
</feature>
<evidence type="ECO:0000256" key="10">
    <source>
        <dbReference type="SAM" id="Phobius"/>
    </source>
</evidence>
<evidence type="ECO:0000256" key="8">
    <source>
        <dbReference type="RuleBase" id="RU000688"/>
    </source>
</evidence>
<gene>
    <name evidence="12" type="ORF">BaRGS_00011425</name>
</gene>
<dbReference type="EMBL" id="JACVVK020000059">
    <property type="protein sequence ID" value="KAK7497381.1"/>
    <property type="molecule type" value="Genomic_DNA"/>
</dbReference>
<feature type="transmembrane region" description="Helical" evidence="10">
    <location>
        <begin position="117"/>
        <end position="137"/>
    </location>
</feature>
<keyword evidence="6 8" id="KW-0675">Receptor</keyword>
<dbReference type="Proteomes" id="UP001519460">
    <property type="component" value="Unassembled WGS sequence"/>
</dbReference>
<dbReference type="Gene3D" id="1.20.1070.10">
    <property type="entry name" value="Rhodopsin 7-helix transmembrane proteins"/>
    <property type="match status" value="1"/>
</dbReference>
<comment type="similarity">
    <text evidence="8">Belongs to the G-protein coupled receptor 1 family.</text>
</comment>
<proteinExistence type="inferred from homology"/>
<keyword evidence="2 8" id="KW-0812">Transmembrane</keyword>
<protein>
    <recommendedName>
        <fullName evidence="11">G-protein coupled receptors family 1 profile domain-containing protein</fullName>
    </recommendedName>
</protein>
<evidence type="ECO:0000256" key="5">
    <source>
        <dbReference type="ARBA" id="ARBA00023136"/>
    </source>
</evidence>
<evidence type="ECO:0000313" key="13">
    <source>
        <dbReference type="Proteomes" id="UP001519460"/>
    </source>
</evidence>
<evidence type="ECO:0000256" key="3">
    <source>
        <dbReference type="ARBA" id="ARBA00022989"/>
    </source>
</evidence>
<feature type="transmembrane region" description="Helical" evidence="10">
    <location>
        <begin position="360"/>
        <end position="382"/>
    </location>
</feature>
<dbReference type="PROSITE" id="PS00237">
    <property type="entry name" value="G_PROTEIN_RECEP_F1_1"/>
    <property type="match status" value="1"/>
</dbReference>
<accession>A0ABD0LD13</accession>
<dbReference type="Pfam" id="PF00001">
    <property type="entry name" value="7tm_1"/>
    <property type="match status" value="1"/>
</dbReference>